<organism evidence="4 7">
    <name type="scientific">Phytopseudomonas dryadis</name>
    <dbReference type="NCBI Taxonomy" id="2487520"/>
    <lineage>
        <taxon>Bacteria</taxon>
        <taxon>Pseudomonadati</taxon>
        <taxon>Pseudomonadota</taxon>
        <taxon>Gammaproteobacteria</taxon>
        <taxon>Pseudomonadales</taxon>
        <taxon>Pseudomonadaceae</taxon>
        <taxon>Phytopseudomonas</taxon>
    </lineage>
</organism>
<dbReference type="AlphaFoldDB" id="A0A4Q9R447"/>
<dbReference type="SMART" id="SM00822">
    <property type="entry name" value="PKS_KR"/>
    <property type="match status" value="1"/>
</dbReference>
<dbReference type="OrthoDB" id="8653364at2"/>
<dbReference type="CDD" id="cd05233">
    <property type="entry name" value="SDR_c"/>
    <property type="match status" value="1"/>
</dbReference>
<evidence type="ECO:0000256" key="2">
    <source>
        <dbReference type="ARBA" id="ARBA00023002"/>
    </source>
</evidence>
<keyword evidence="2" id="KW-0560">Oxidoreductase</keyword>
<dbReference type="EMBL" id="QJUL01000011">
    <property type="protein sequence ID" value="TBU93905.1"/>
    <property type="molecule type" value="Genomic_DNA"/>
</dbReference>
<gene>
    <name evidence="5" type="ORF">DNK34_07100</name>
    <name evidence="4" type="ORF">DNK44_09515</name>
</gene>
<dbReference type="Proteomes" id="UP000291334">
    <property type="component" value="Unassembled WGS sequence"/>
</dbReference>
<comment type="caution">
    <text evidence="4">The sequence shown here is derived from an EMBL/GenBank/DDBJ whole genome shotgun (WGS) entry which is preliminary data.</text>
</comment>
<dbReference type="PANTHER" id="PTHR43477">
    <property type="entry name" value="DIHYDROANTICAPSIN 7-DEHYDROGENASE"/>
    <property type="match status" value="1"/>
</dbReference>
<dbReference type="SUPFAM" id="SSF51735">
    <property type="entry name" value="NAD(P)-binding Rossmann-fold domains"/>
    <property type="match status" value="1"/>
</dbReference>
<name>A0A4Q9R447_9GAMM</name>
<dbReference type="InterPro" id="IPR036291">
    <property type="entry name" value="NAD(P)-bd_dom_sf"/>
</dbReference>
<evidence type="ECO:0000313" key="6">
    <source>
        <dbReference type="Proteomes" id="UP000291334"/>
    </source>
</evidence>
<dbReference type="InterPro" id="IPR057326">
    <property type="entry name" value="KR_dom"/>
</dbReference>
<protein>
    <submittedName>
        <fullName evidence="4">3-oxoacyl-ACP reductase</fullName>
    </submittedName>
</protein>
<dbReference type="GO" id="GO:0016491">
    <property type="term" value="F:oxidoreductase activity"/>
    <property type="evidence" value="ECO:0007669"/>
    <property type="project" value="UniProtKB-KW"/>
</dbReference>
<evidence type="ECO:0000313" key="7">
    <source>
        <dbReference type="Proteomes" id="UP000293172"/>
    </source>
</evidence>
<dbReference type="RefSeq" id="WP_131174015.1">
    <property type="nucleotide sequence ID" value="NZ_QJUL01000011.1"/>
</dbReference>
<accession>A0A4Q9R447</accession>
<dbReference type="PANTHER" id="PTHR43477:SF1">
    <property type="entry name" value="DIHYDROANTICAPSIN 7-DEHYDROGENASE"/>
    <property type="match status" value="1"/>
</dbReference>
<dbReference type="InterPro" id="IPR051122">
    <property type="entry name" value="SDR_DHRS6-like"/>
</dbReference>
<dbReference type="Proteomes" id="UP000293172">
    <property type="component" value="Unassembled WGS sequence"/>
</dbReference>
<dbReference type="PRINTS" id="PR00081">
    <property type="entry name" value="GDHRDH"/>
</dbReference>
<sequence length="244" mass="25882">MSNPAYKAFSLEGKTILVTGASSGLGKQIAISCAERGARIVLTGRDAERLQATHELLPGEGHISVLADLTEARERERLLLADVKFNGVVHCAGIQKHCPIRQLTEQAMTDIYSANFLAPVMLTQRLLQANAIAAQGSIIFMLSTAAHLGTRGVGPYSAMKAGLVGIIKCLALEQAKHKVRVNGISPSAVVTPIWGQDQLEAQKARHPLGLGEPRDVANAAVYLLADASRWVTGTSLVMDGGSIL</sequence>
<proteinExistence type="inferred from homology"/>
<dbReference type="EMBL" id="QJUM01000006">
    <property type="protein sequence ID" value="TBV07933.1"/>
    <property type="molecule type" value="Genomic_DNA"/>
</dbReference>
<evidence type="ECO:0000256" key="1">
    <source>
        <dbReference type="ARBA" id="ARBA00006484"/>
    </source>
</evidence>
<dbReference type="Pfam" id="PF13561">
    <property type="entry name" value="adh_short_C2"/>
    <property type="match status" value="1"/>
</dbReference>
<feature type="domain" description="Ketoreductase" evidence="3">
    <location>
        <begin position="14"/>
        <end position="164"/>
    </location>
</feature>
<dbReference type="Gene3D" id="3.40.50.720">
    <property type="entry name" value="NAD(P)-binding Rossmann-like Domain"/>
    <property type="match status" value="1"/>
</dbReference>
<comment type="similarity">
    <text evidence="1">Belongs to the short-chain dehydrogenases/reductases (SDR) family.</text>
</comment>
<reference evidence="6 7" key="1">
    <citation type="submission" date="2018-06" db="EMBL/GenBank/DDBJ databases">
        <title>Three novel Pseudomonas species isolated from symptomatic oak.</title>
        <authorList>
            <person name="Bueno-Gonzalez V."/>
            <person name="Brady C."/>
        </authorList>
    </citation>
    <scope>NUCLEOTIDE SEQUENCE [LARGE SCALE GENOMIC DNA]</scope>
    <source>
        <strain evidence="5 6">P26B</strain>
        <strain evidence="4 7">P6B</strain>
    </source>
</reference>
<evidence type="ECO:0000313" key="4">
    <source>
        <dbReference type="EMBL" id="TBU93905.1"/>
    </source>
</evidence>
<keyword evidence="6" id="KW-1185">Reference proteome</keyword>
<dbReference type="InterPro" id="IPR002347">
    <property type="entry name" value="SDR_fam"/>
</dbReference>
<evidence type="ECO:0000259" key="3">
    <source>
        <dbReference type="SMART" id="SM00822"/>
    </source>
</evidence>
<evidence type="ECO:0000313" key="5">
    <source>
        <dbReference type="EMBL" id="TBV07933.1"/>
    </source>
</evidence>